<keyword evidence="2" id="KW-0067">ATP-binding</keyword>
<gene>
    <name evidence="5" type="ORF">HG543_26920</name>
</gene>
<dbReference type="GO" id="GO:0005524">
    <property type="term" value="F:ATP binding"/>
    <property type="evidence" value="ECO:0007669"/>
    <property type="project" value="UniProtKB-KW"/>
</dbReference>
<reference evidence="5 6" key="1">
    <citation type="submission" date="2020-04" db="EMBL/GenBank/DDBJ databases">
        <title>Draft genome of Pyxidicoccus fallax type strain.</title>
        <authorList>
            <person name="Whitworth D.E."/>
        </authorList>
    </citation>
    <scope>NUCLEOTIDE SEQUENCE [LARGE SCALE GENOMIC DNA]</scope>
    <source>
        <strain evidence="5 6">DSM 14698</strain>
    </source>
</reference>
<evidence type="ECO:0000313" key="6">
    <source>
        <dbReference type="Proteomes" id="UP000518300"/>
    </source>
</evidence>
<keyword evidence="6" id="KW-1185">Reference proteome</keyword>
<accession>A0A848LKZ6</accession>
<keyword evidence="5" id="KW-0436">Ligase</keyword>
<dbReference type="InterPro" id="IPR000873">
    <property type="entry name" value="AMP-dep_synth/lig_dom"/>
</dbReference>
<evidence type="ECO:0000259" key="4">
    <source>
        <dbReference type="Pfam" id="PF00501"/>
    </source>
</evidence>
<evidence type="ECO:0000256" key="1">
    <source>
        <dbReference type="ARBA" id="ARBA00022741"/>
    </source>
</evidence>
<evidence type="ECO:0000256" key="2">
    <source>
        <dbReference type="ARBA" id="ARBA00022840"/>
    </source>
</evidence>
<name>A0A848LKZ6_9BACT</name>
<proteinExistence type="predicted"/>
<sequence length="527" mass="58261">MEFDTLSSRLSGRNGNSIFTYEGGRVVRRTHATLHDDVLAAREALTAWGVKPGMRVGIRAPNSYYWLVHDLALIDLGAISVAFPDDFIGVSPRELRDRYSLSVLLVPAAERASHPAEDTFIASLGGDNTGVRAVDHGLPLPGDSREHPWLIFSSGSSGGLKGLVLNRRGIEDNVISITEAVDPRPHDCLLLFLPIANFQQRMLYYAALWYGADLAVTDPNRLFRALKDFQPTILVAPPTLYEAFETRFYNLPRWKRTAALAAAKAAAALPSQAAREAVARRLFRQAYETLGGRMRMMVTGMAPIKRSTLDLFALMQLPLYETYGLIEAGSVSFNLPGARKIGSVGRLLPRLKVHIAEDGELIVHCEHMKAVRYFECAPGESEKTFIGDNRVATGDIGRFDDDGYLHIVGRKKEILITAGGEKVHPEALEAEIDACPDVAKSVVFSDPATRNLLAVVLPKDLKDPEARPRIERFVRELSLRRPSRSVGQVLFTDLVFSRENGFLRPNLKLDRKRIAAHFQSQTPSAAA</sequence>
<dbReference type="PANTHER" id="PTHR43272:SF33">
    <property type="entry name" value="AMP-BINDING DOMAIN-CONTAINING PROTEIN-RELATED"/>
    <property type="match status" value="1"/>
</dbReference>
<dbReference type="Gene3D" id="3.40.50.12780">
    <property type="entry name" value="N-terminal domain of ligase-like"/>
    <property type="match status" value="1"/>
</dbReference>
<feature type="domain" description="AMP-dependent synthetase/ligase" evidence="4">
    <location>
        <begin position="24"/>
        <end position="359"/>
    </location>
</feature>
<dbReference type="RefSeq" id="WP_169347735.1">
    <property type="nucleotide sequence ID" value="NZ_JABBJJ010000138.1"/>
</dbReference>
<dbReference type="EMBL" id="JABBJJ010000138">
    <property type="protein sequence ID" value="NMO18467.1"/>
    <property type="molecule type" value="Genomic_DNA"/>
</dbReference>
<comment type="caution">
    <text evidence="5">The sequence shown here is derived from an EMBL/GenBank/DDBJ whole genome shotgun (WGS) entry which is preliminary data.</text>
</comment>
<dbReference type="Pfam" id="PF00501">
    <property type="entry name" value="AMP-binding"/>
    <property type="match status" value="1"/>
</dbReference>
<evidence type="ECO:0000256" key="3">
    <source>
        <dbReference type="ARBA" id="ARBA00024484"/>
    </source>
</evidence>
<organism evidence="5 6">
    <name type="scientific">Pyxidicoccus fallax</name>
    <dbReference type="NCBI Taxonomy" id="394095"/>
    <lineage>
        <taxon>Bacteria</taxon>
        <taxon>Pseudomonadati</taxon>
        <taxon>Myxococcota</taxon>
        <taxon>Myxococcia</taxon>
        <taxon>Myxococcales</taxon>
        <taxon>Cystobacterineae</taxon>
        <taxon>Myxococcaceae</taxon>
        <taxon>Pyxidicoccus</taxon>
    </lineage>
</organism>
<dbReference type="InterPro" id="IPR042099">
    <property type="entry name" value="ANL_N_sf"/>
</dbReference>
<dbReference type="AlphaFoldDB" id="A0A848LKZ6"/>
<keyword evidence="1" id="KW-0547">Nucleotide-binding</keyword>
<dbReference type="PANTHER" id="PTHR43272">
    <property type="entry name" value="LONG-CHAIN-FATTY-ACID--COA LIGASE"/>
    <property type="match status" value="1"/>
</dbReference>
<evidence type="ECO:0000313" key="5">
    <source>
        <dbReference type="EMBL" id="NMO18467.1"/>
    </source>
</evidence>
<dbReference type="SUPFAM" id="SSF56801">
    <property type="entry name" value="Acetyl-CoA synthetase-like"/>
    <property type="match status" value="1"/>
</dbReference>
<dbReference type="GO" id="GO:0016020">
    <property type="term" value="C:membrane"/>
    <property type="evidence" value="ECO:0007669"/>
    <property type="project" value="TreeGrafter"/>
</dbReference>
<dbReference type="GO" id="GO:0004467">
    <property type="term" value="F:long-chain fatty acid-CoA ligase activity"/>
    <property type="evidence" value="ECO:0007669"/>
    <property type="project" value="UniProtKB-EC"/>
</dbReference>
<dbReference type="Gene3D" id="3.30.300.30">
    <property type="match status" value="1"/>
</dbReference>
<comment type="catalytic activity">
    <reaction evidence="3">
        <text>a long-chain fatty acid + ATP + CoA = a long-chain fatty acyl-CoA + AMP + diphosphate</text>
        <dbReference type="Rhea" id="RHEA:15421"/>
        <dbReference type="ChEBI" id="CHEBI:30616"/>
        <dbReference type="ChEBI" id="CHEBI:33019"/>
        <dbReference type="ChEBI" id="CHEBI:57287"/>
        <dbReference type="ChEBI" id="CHEBI:57560"/>
        <dbReference type="ChEBI" id="CHEBI:83139"/>
        <dbReference type="ChEBI" id="CHEBI:456215"/>
        <dbReference type="EC" id="6.2.1.3"/>
    </reaction>
    <physiologicalReaction direction="left-to-right" evidence="3">
        <dbReference type="Rhea" id="RHEA:15422"/>
    </physiologicalReaction>
</comment>
<dbReference type="Proteomes" id="UP000518300">
    <property type="component" value="Unassembled WGS sequence"/>
</dbReference>
<dbReference type="InterPro" id="IPR045851">
    <property type="entry name" value="AMP-bd_C_sf"/>
</dbReference>
<protein>
    <submittedName>
        <fullName evidence="5">Long-chain fatty acid--CoA ligase</fullName>
    </submittedName>
</protein>